<dbReference type="CDD" id="cd00038">
    <property type="entry name" value="CAP_ED"/>
    <property type="match status" value="1"/>
</dbReference>
<feature type="transmembrane region" description="Helical" evidence="6">
    <location>
        <begin position="47"/>
        <end position="68"/>
    </location>
</feature>
<feature type="domain" description="Cyclic nucleotide-binding" evidence="7">
    <location>
        <begin position="463"/>
        <end position="578"/>
    </location>
</feature>
<dbReference type="SUPFAM" id="SSF103473">
    <property type="entry name" value="MFS general substrate transporter"/>
    <property type="match status" value="1"/>
</dbReference>
<keyword evidence="9" id="KW-1185">Reference proteome</keyword>
<dbReference type="Pfam" id="PF07690">
    <property type="entry name" value="MFS_1"/>
    <property type="match status" value="1"/>
</dbReference>
<feature type="transmembrane region" description="Helical" evidence="6">
    <location>
        <begin position="421"/>
        <end position="442"/>
    </location>
</feature>
<dbReference type="GO" id="GO:0005886">
    <property type="term" value="C:plasma membrane"/>
    <property type="evidence" value="ECO:0007669"/>
    <property type="project" value="UniProtKB-SubCell"/>
</dbReference>
<dbReference type="SUPFAM" id="SSF51206">
    <property type="entry name" value="cAMP-binding domain-like"/>
    <property type="match status" value="1"/>
</dbReference>
<dbReference type="AlphaFoldDB" id="A0A563DTK0"/>
<feature type="transmembrane region" description="Helical" evidence="6">
    <location>
        <begin position="331"/>
        <end position="352"/>
    </location>
</feature>
<dbReference type="InterPro" id="IPR018490">
    <property type="entry name" value="cNMP-bd_dom_sf"/>
</dbReference>
<dbReference type="PROSITE" id="PS50042">
    <property type="entry name" value="CNMP_BINDING_3"/>
    <property type="match status" value="1"/>
</dbReference>
<evidence type="ECO:0000256" key="2">
    <source>
        <dbReference type="ARBA" id="ARBA00022475"/>
    </source>
</evidence>
<evidence type="ECO:0000313" key="8">
    <source>
        <dbReference type="EMBL" id="TWP33014.1"/>
    </source>
</evidence>
<keyword evidence="5 6" id="KW-0472">Membrane</keyword>
<dbReference type="CDD" id="cd06173">
    <property type="entry name" value="MFS_MefA_like"/>
    <property type="match status" value="1"/>
</dbReference>
<feature type="transmembrane region" description="Helical" evidence="6">
    <location>
        <begin position="303"/>
        <end position="324"/>
    </location>
</feature>
<dbReference type="Pfam" id="PF00027">
    <property type="entry name" value="cNMP_binding"/>
    <property type="match status" value="1"/>
</dbReference>
<evidence type="ECO:0000256" key="4">
    <source>
        <dbReference type="ARBA" id="ARBA00022989"/>
    </source>
</evidence>
<dbReference type="InterPro" id="IPR011701">
    <property type="entry name" value="MFS"/>
</dbReference>
<dbReference type="PANTHER" id="PTHR23513:SF11">
    <property type="entry name" value="STAPHYLOFERRIN A TRANSPORTER"/>
    <property type="match status" value="1"/>
</dbReference>
<dbReference type="PROSITE" id="PS00888">
    <property type="entry name" value="CNMP_BINDING_1"/>
    <property type="match status" value="1"/>
</dbReference>
<dbReference type="InterPro" id="IPR018488">
    <property type="entry name" value="cNMP-bd_CS"/>
</dbReference>
<dbReference type="InterPro" id="IPR014710">
    <property type="entry name" value="RmlC-like_jellyroll"/>
</dbReference>
<accession>A0A563DTK0</accession>
<dbReference type="Gene3D" id="2.60.120.10">
    <property type="entry name" value="Jelly Rolls"/>
    <property type="match status" value="1"/>
</dbReference>
<name>A0A563DTK0_9MICO</name>
<dbReference type="Proteomes" id="UP000320244">
    <property type="component" value="Unassembled WGS sequence"/>
</dbReference>
<evidence type="ECO:0000313" key="9">
    <source>
        <dbReference type="Proteomes" id="UP000320244"/>
    </source>
</evidence>
<evidence type="ECO:0000256" key="3">
    <source>
        <dbReference type="ARBA" id="ARBA00022692"/>
    </source>
</evidence>
<feature type="transmembrane region" description="Helical" evidence="6">
    <location>
        <begin position="189"/>
        <end position="216"/>
    </location>
</feature>
<dbReference type="InterPro" id="IPR000595">
    <property type="entry name" value="cNMP-bd_dom"/>
</dbReference>
<dbReference type="InterPro" id="IPR036259">
    <property type="entry name" value="MFS_trans_sf"/>
</dbReference>
<evidence type="ECO:0000256" key="6">
    <source>
        <dbReference type="SAM" id="Phobius"/>
    </source>
</evidence>
<keyword evidence="2" id="KW-1003">Cell membrane</keyword>
<feature type="transmembrane region" description="Helical" evidence="6">
    <location>
        <begin position="74"/>
        <end position="95"/>
    </location>
</feature>
<reference evidence="8 9" key="2">
    <citation type="submission" date="2019-08" db="EMBL/GenBank/DDBJ databases">
        <title>Jejuicoccus antrihumi gen. nov., sp. nov., a new member of the family Dermacoccaceae isolated from a cave.</title>
        <authorList>
            <person name="Schumann P."/>
            <person name="Kim I.S."/>
        </authorList>
    </citation>
    <scope>NUCLEOTIDE SEQUENCE [LARGE SCALE GENOMIC DNA]</scope>
    <source>
        <strain evidence="8 9">C5-26</strain>
    </source>
</reference>
<evidence type="ECO:0000256" key="5">
    <source>
        <dbReference type="ARBA" id="ARBA00023136"/>
    </source>
</evidence>
<keyword evidence="3 6" id="KW-0812">Transmembrane</keyword>
<proteinExistence type="predicted"/>
<dbReference type="RefSeq" id="WP_146320736.1">
    <property type="nucleotide sequence ID" value="NZ_VCQV01000050.1"/>
</dbReference>
<feature type="transmembrane region" description="Helical" evidence="6">
    <location>
        <begin position="392"/>
        <end position="415"/>
    </location>
</feature>
<dbReference type="SMART" id="SM00100">
    <property type="entry name" value="cNMP"/>
    <property type="match status" value="1"/>
</dbReference>
<dbReference type="OrthoDB" id="180043at2"/>
<reference evidence="8 9" key="1">
    <citation type="submission" date="2019-05" db="EMBL/GenBank/DDBJ databases">
        <authorList>
            <person name="Lee S.D."/>
        </authorList>
    </citation>
    <scope>NUCLEOTIDE SEQUENCE [LARGE SCALE GENOMIC DNA]</scope>
    <source>
        <strain evidence="8 9">C5-26</strain>
    </source>
</reference>
<feature type="transmembrane region" description="Helical" evidence="6">
    <location>
        <begin position="115"/>
        <end position="140"/>
    </location>
</feature>
<dbReference type="PANTHER" id="PTHR23513">
    <property type="entry name" value="INTEGRAL MEMBRANE EFFLUX PROTEIN-RELATED"/>
    <property type="match status" value="1"/>
</dbReference>
<dbReference type="PRINTS" id="PR00103">
    <property type="entry name" value="CAMPKINASE"/>
</dbReference>
<comment type="subcellular location">
    <subcellularLocation>
        <location evidence="1">Cell membrane</location>
        <topology evidence="1">Multi-pass membrane protein</topology>
    </subcellularLocation>
</comment>
<protein>
    <submittedName>
        <fullName evidence="8">MFS transporter</fullName>
    </submittedName>
</protein>
<evidence type="ECO:0000256" key="1">
    <source>
        <dbReference type="ARBA" id="ARBA00004651"/>
    </source>
</evidence>
<dbReference type="GO" id="GO:0022857">
    <property type="term" value="F:transmembrane transporter activity"/>
    <property type="evidence" value="ECO:0007669"/>
    <property type="project" value="InterPro"/>
</dbReference>
<evidence type="ECO:0000259" key="7">
    <source>
        <dbReference type="PROSITE" id="PS50042"/>
    </source>
</evidence>
<dbReference type="EMBL" id="VCQV01000050">
    <property type="protein sequence ID" value="TWP33014.1"/>
    <property type="molecule type" value="Genomic_DNA"/>
</dbReference>
<gene>
    <name evidence="8" type="ORF">FGL98_22510</name>
</gene>
<sequence length="582" mass="60854">MSEAPTADDTPISQAPPPMHLVRGAIRETGTSIATVFGNPGLRRVNLAFLGSLIGTWAYATAITVWAFDFGGATAVGVWVVVRWVLMSVASPFTATLADRLPRRMVMIGSDLSSLILILVTGALIWQGAPALSVFVVATVTSLTGSPFRPAQAALIPQVAQTPGELTATNGVASTFESVAIFVGPALGAFLLAFTSVPVVALVDAVSFAWSITFVLRIRMPHRPKATGGPGEPGVMDTGGDDADDASGPGFRAEVSAGFRAIWSLRDVRIVIIIYCLQTVVAGASAVYVVVMASQFLSSGANGVGLIDSVSGIGAIVGGFLAIMLAPRGRLAGDFGIGVILWGLPLVMIAIWPSMWPMFAAMLVMGGANPVVDVNATTILQRLVPDAVLGRVFGAMESLLIATMAVGGLIMPVLIHVVGLRWGITVIAALVTVGTLPLLPALKRIDGAMREPAGLAVLRRVPLFAPLDPKKLERIASLLERQELPAGVAVIREGDPAGPYYVIESGRVEATYQGRQLSVEGADEGFGEIALIRDVPRTATVTTTEPTILLALQPSDFVEAITGNDEVGSRFDALISKRIPTI</sequence>
<feature type="transmembrane region" description="Helical" evidence="6">
    <location>
        <begin position="270"/>
        <end position="291"/>
    </location>
</feature>
<comment type="caution">
    <text evidence="8">The sequence shown here is derived from an EMBL/GenBank/DDBJ whole genome shotgun (WGS) entry which is preliminary data.</text>
</comment>
<organism evidence="8 9">
    <name type="scientific">Leekyejoonella antrihumi</name>
    <dbReference type="NCBI Taxonomy" id="1660198"/>
    <lineage>
        <taxon>Bacteria</taxon>
        <taxon>Bacillati</taxon>
        <taxon>Actinomycetota</taxon>
        <taxon>Actinomycetes</taxon>
        <taxon>Micrococcales</taxon>
        <taxon>Dermacoccaceae</taxon>
        <taxon>Leekyejoonella</taxon>
    </lineage>
</organism>
<dbReference type="PROSITE" id="PS00889">
    <property type="entry name" value="CNMP_BINDING_2"/>
    <property type="match status" value="1"/>
</dbReference>
<dbReference type="Gene3D" id="1.20.1250.20">
    <property type="entry name" value="MFS general substrate transporter like domains"/>
    <property type="match status" value="1"/>
</dbReference>
<keyword evidence="4 6" id="KW-1133">Transmembrane helix</keyword>